<comment type="catalytic activity">
    <reaction evidence="11">
        <text>N-octadecanoyl-L-phenylalanine + H2O = octadecanoate + L-phenylalanine</text>
        <dbReference type="Rhea" id="RHEA:64128"/>
        <dbReference type="ChEBI" id="CHEBI:15377"/>
        <dbReference type="ChEBI" id="CHEBI:25629"/>
        <dbReference type="ChEBI" id="CHEBI:58095"/>
        <dbReference type="ChEBI" id="CHEBI:149700"/>
    </reaction>
    <physiologicalReaction direction="left-to-right" evidence="11">
        <dbReference type="Rhea" id="RHEA:64129"/>
    </physiologicalReaction>
</comment>
<dbReference type="CDD" id="cd05674">
    <property type="entry name" value="M20_yscS"/>
    <property type="match status" value="1"/>
</dbReference>
<evidence type="ECO:0000256" key="25">
    <source>
        <dbReference type="ARBA" id="ARBA00049100"/>
    </source>
</evidence>
<comment type="catalytic activity">
    <reaction evidence="10">
        <text>N-(4Z,7Z,10Z,13Z,16Z,19Z-docosahexaenoyl)-L-phenylalanine + H2O = (4Z,7Z,10Z,13Z,16Z,19Z)-docosahexaenoate + L-phenylalanine</text>
        <dbReference type="Rhea" id="RHEA:64132"/>
        <dbReference type="ChEBI" id="CHEBI:15377"/>
        <dbReference type="ChEBI" id="CHEBI:58095"/>
        <dbReference type="ChEBI" id="CHEBI:77016"/>
        <dbReference type="ChEBI" id="CHEBI:149701"/>
    </reaction>
    <physiologicalReaction direction="left-to-right" evidence="10">
        <dbReference type="Rhea" id="RHEA:64133"/>
    </physiologicalReaction>
</comment>
<evidence type="ECO:0000256" key="5">
    <source>
        <dbReference type="ARBA" id="ARBA00022801"/>
    </source>
</evidence>
<name>A0ABD0KRU3_9CAEN</name>
<evidence type="ECO:0000256" key="11">
    <source>
        <dbReference type="ARBA" id="ARBA00047723"/>
    </source>
</evidence>
<comment type="catalytic activity">
    <reaction evidence="12">
        <text>N-(9Z-octadecenoyl)-L-tyrosine + H2O = L-tyrosine + (9Z)-octadecenoate</text>
        <dbReference type="Rhea" id="RHEA:64184"/>
        <dbReference type="ChEBI" id="CHEBI:15377"/>
        <dbReference type="ChEBI" id="CHEBI:30823"/>
        <dbReference type="ChEBI" id="CHEBI:58315"/>
        <dbReference type="ChEBI" id="CHEBI:149734"/>
    </reaction>
    <physiologicalReaction direction="left-to-right" evidence="12">
        <dbReference type="Rhea" id="RHEA:64185"/>
    </physiologicalReaction>
</comment>
<dbReference type="GO" id="GO:0006629">
    <property type="term" value="P:lipid metabolic process"/>
    <property type="evidence" value="ECO:0007669"/>
    <property type="project" value="UniProtKB-ARBA"/>
</dbReference>
<comment type="catalytic activity">
    <reaction evidence="19">
        <text>N-(9Z-octadecenoyl)-L-serine + H2O = L-serine + (9Z)-octadecenoate</text>
        <dbReference type="Rhea" id="RHEA:51352"/>
        <dbReference type="ChEBI" id="CHEBI:15377"/>
        <dbReference type="ChEBI" id="CHEBI:30823"/>
        <dbReference type="ChEBI" id="CHEBI:33384"/>
        <dbReference type="ChEBI" id="CHEBI:134031"/>
    </reaction>
    <physiologicalReaction direction="left-to-right" evidence="19">
        <dbReference type="Rhea" id="RHEA:51353"/>
    </physiologicalReaction>
</comment>
<dbReference type="AlphaFoldDB" id="A0ABD0KRU3"/>
<comment type="catalytic activity">
    <reaction evidence="15">
        <text>N-(9Z-octadecenoyl)-L-methionine + H2O = (9Z)-octadecenoate + L-methionine</text>
        <dbReference type="Rhea" id="RHEA:64144"/>
        <dbReference type="ChEBI" id="CHEBI:15377"/>
        <dbReference type="ChEBI" id="CHEBI:30823"/>
        <dbReference type="ChEBI" id="CHEBI:57844"/>
        <dbReference type="ChEBI" id="CHEBI:149732"/>
    </reaction>
    <physiologicalReaction direction="left-to-right" evidence="15">
        <dbReference type="Rhea" id="RHEA:64145"/>
    </physiologicalReaction>
</comment>
<comment type="catalytic activity">
    <reaction evidence="14">
        <text>N-hexadecanoyl-L-phenylalanine + H2O = hexadecanoate + L-phenylalanine</text>
        <dbReference type="Rhea" id="RHEA:64124"/>
        <dbReference type="ChEBI" id="CHEBI:7896"/>
        <dbReference type="ChEBI" id="CHEBI:15377"/>
        <dbReference type="ChEBI" id="CHEBI:58095"/>
        <dbReference type="ChEBI" id="CHEBI:149699"/>
    </reaction>
    <physiologicalReaction direction="left-to-right" evidence="14">
        <dbReference type="Rhea" id="RHEA:64125"/>
    </physiologicalReaction>
</comment>
<evidence type="ECO:0000256" key="24">
    <source>
        <dbReference type="ARBA" id="ARBA00048879"/>
    </source>
</evidence>
<dbReference type="Gene3D" id="3.40.630.10">
    <property type="entry name" value="Zn peptidases"/>
    <property type="match status" value="1"/>
</dbReference>
<comment type="function">
    <text evidence="8">Secreted enzyme that regulates the endogenous N-fatty acyl amino acid (NAAs) tissue and circulating levels by functioning as a bidirectional NAA synthase/hydrolase. It condenses free fatty acids and free amino acids to generate NAAs and bidirectionally catalyzes the reverse hydrolysis reaction. Some of these NAAs stimulate oxidative metabolism via mitochondrial uncoupling, increasing energy expenditure in a UPC1-independent manner. Thereby, this secreted protein may indirectly regulate whole body energy expenditure. PM20D1 circulates in tight association with both low- and high-density (LDL and HDL,respectively) lipoprotein particles.</text>
</comment>
<dbReference type="Pfam" id="PF07687">
    <property type="entry name" value="M20_dimer"/>
    <property type="match status" value="1"/>
</dbReference>
<comment type="pathway">
    <text evidence="1">Lipid metabolism; fatty acid metabolism.</text>
</comment>
<dbReference type="FunFam" id="3.40.630.10:FF:000027">
    <property type="entry name" value="N-fatty-acyl-amino acid synthase/hydrolase PM20D1"/>
    <property type="match status" value="1"/>
</dbReference>
<feature type="domain" description="Peptidase M20 dimerisation" evidence="30">
    <location>
        <begin position="244"/>
        <end position="379"/>
    </location>
</feature>
<comment type="caution">
    <text evidence="31">The sequence shown here is derived from an EMBL/GenBank/DDBJ whole genome shotgun (WGS) entry which is preliminary data.</text>
</comment>
<dbReference type="GO" id="GO:0008233">
    <property type="term" value="F:peptidase activity"/>
    <property type="evidence" value="ECO:0007669"/>
    <property type="project" value="UniProtKB-KW"/>
</dbReference>
<evidence type="ECO:0000259" key="30">
    <source>
        <dbReference type="Pfam" id="PF07687"/>
    </source>
</evidence>
<accession>A0ABD0KRU3</accession>
<comment type="cofactor">
    <cofactor evidence="28">
        <name>Zn(2+)</name>
        <dbReference type="ChEBI" id="CHEBI:29105"/>
    </cofactor>
    <text evidence="28">Binds 2 Zn(2+) ions per subunit.</text>
</comment>
<evidence type="ECO:0000256" key="20">
    <source>
        <dbReference type="ARBA" id="ARBA00048729"/>
    </source>
</evidence>
<organism evidence="31 32">
    <name type="scientific">Batillaria attramentaria</name>
    <dbReference type="NCBI Taxonomy" id="370345"/>
    <lineage>
        <taxon>Eukaryota</taxon>
        <taxon>Metazoa</taxon>
        <taxon>Spiralia</taxon>
        <taxon>Lophotrochozoa</taxon>
        <taxon>Mollusca</taxon>
        <taxon>Gastropoda</taxon>
        <taxon>Caenogastropoda</taxon>
        <taxon>Sorbeoconcha</taxon>
        <taxon>Cerithioidea</taxon>
        <taxon>Batillariidae</taxon>
        <taxon>Batillaria</taxon>
    </lineage>
</organism>
<dbReference type="FunFam" id="1.10.150.900:FF:000003">
    <property type="entry name" value="N-fatty-acyl-amino acid synthase/hydrolase PM20D1"/>
    <property type="match status" value="1"/>
</dbReference>
<comment type="catalytic activity">
    <reaction evidence="25">
        <text>N-(5Z,8Z,11Z,14Z-eicosatetraenoyl)-L-serine + H2O = (5Z,8Z,11Z,14Z)-eicosatetraenoate + L-serine</text>
        <dbReference type="Rhea" id="RHEA:64116"/>
        <dbReference type="ChEBI" id="CHEBI:15377"/>
        <dbReference type="ChEBI" id="CHEBI:32395"/>
        <dbReference type="ChEBI" id="CHEBI:33384"/>
        <dbReference type="ChEBI" id="CHEBI:149697"/>
    </reaction>
    <physiologicalReaction direction="left-to-right" evidence="25">
        <dbReference type="Rhea" id="RHEA:64117"/>
    </physiologicalReaction>
    <physiologicalReaction direction="right-to-left" evidence="25">
        <dbReference type="Rhea" id="RHEA:64118"/>
    </physiologicalReaction>
</comment>
<dbReference type="GO" id="GO:0004046">
    <property type="term" value="F:aminoacylase activity"/>
    <property type="evidence" value="ECO:0007669"/>
    <property type="project" value="UniProtKB-EC"/>
</dbReference>
<evidence type="ECO:0000256" key="14">
    <source>
        <dbReference type="ARBA" id="ARBA00047879"/>
    </source>
</evidence>
<evidence type="ECO:0000256" key="18">
    <source>
        <dbReference type="ARBA" id="ARBA00048579"/>
    </source>
</evidence>
<dbReference type="InterPro" id="IPR002933">
    <property type="entry name" value="Peptidase_M20"/>
</dbReference>
<comment type="catalytic activity">
    <reaction evidence="20">
        <text>N-(9Z-octadecenoyl)-L-glutamine + H2O = L-glutamine + (9Z)-octadecenoate</text>
        <dbReference type="Rhea" id="RHEA:51356"/>
        <dbReference type="ChEBI" id="CHEBI:15377"/>
        <dbReference type="ChEBI" id="CHEBI:30823"/>
        <dbReference type="ChEBI" id="CHEBI:58359"/>
        <dbReference type="ChEBI" id="CHEBI:134033"/>
    </reaction>
    <physiologicalReaction direction="left-to-right" evidence="20">
        <dbReference type="Rhea" id="RHEA:51357"/>
    </physiologicalReaction>
</comment>
<reference evidence="31 32" key="1">
    <citation type="journal article" date="2023" name="Sci. Data">
        <title>Genome assembly of the Korean intertidal mud-creeper Batillaria attramentaria.</title>
        <authorList>
            <person name="Patra A.K."/>
            <person name="Ho P.T."/>
            <person name="Jun S."/>
            <person name="Lee S.J."/>
            <person name="Kim Y."/>
            <person name="Won Y.J."/>
        </authorList>
    </citation>
    <scope>NUCLEOTIDE SEQUENCE [LARGE SCALE GENOMIC DNA]</scope>
    <source>
        <strain evidence="31">Wonlab-2016</strain>
    </source>
</reference>
<evidence type="ECO:0000256" key="29">
    <source>
        <dbReference type="SAM" id="SignalP"/>
    </source>
</evidence>
<dbReference type="GO" id="GO:1990845">
    <property type="term" value="P:adaptive thermogenesis"/>
    <property type="evidence" value="ECO:0007669"/>
    <property type="project" value="UniProtKB-ARBA"/>
</dbReference>
<evidence type="ECO:0000256" key="23">
    <source>
        <dbReference type="ARBA" id="ARBA00048840"/>
    </source>
</evidence>
<evidence type="ECO:0000256" key="2">
    <source>
        <dbReference type="ARBA" id="ARBA00006247"/>
    </source>
</evidence>
<evidence type="ECO:0000313" key="31">
    <source>
        <dbReference type="EMBL" id="KAK7489673.1"/>
    </source>
</evidence>
<evidence type="ECO:0000256" key="4">
    <source>
        <dbReference type="ARBA" id="ARBA00022723"/>
    </source>
</evidence>
<comment type="catalytic activity">
    <reaction evidence="13">
        <text>(5Z,8Z,11Z,14Z)-eicosatetraenoate + L-phenylalanine = N-(5Z,8Z,11Z,14Z-eicosatetraenoyl)-L-phenylalanine + H2O</text>
        <dbReference type="Rhea" id="RHEA:51312"/>
        <dbReference type="ChEBI" id="CHEBI:15377"/>
        <dbReference type="ChEBI" id="CHEBI:32395"/>
        <dbReference type="ChEBI" id="CHEBI:58095"/>
        <dbReference type="ChEBI" id="CHEBI:134022"/>
    </reaction>
    <physiologicalReaction direction="left-to-right" evidence="13">
        <dbReference type="Rhea" id="RHEA:51313"/>
    </physiologicalReaction>
    <physiologicalReaction direction="right-to-left" evidence="13">
        <dbReference type="Rhea" id="RHEA:51314"/>
    </physiologicalReaction>
</comment>
<dbReference type="GO" id="GO:0043604">
    <property type="term" value="P:amide biosynthetic process"/>
    <property type="evidence" value="ECO:0007669"/>
    <property type="project" value="UniProtKB-ARBA"/>
</dbReference>
<evidence type="ECO:0000256" key="27">
    <source>
        <dbReference type="PIRSR" id="PIRSR036696-1"/>
    </source>
</evidence>
<evidence type="ECO:0000256" key="3">
    <source>
        <dbReference type="ARBA" id="ARBA00022670"/>
    </source>
</evidence>
<comment type="similarity">
    <text evidence="2">Belongs to the peptidase M20A family.</text>
</comment>
<evidence type="ECO:0000256" key="13">
    <source>
        <dbReference type="ARBA" id="ARBA00047874"/>
    </source>
</evidence>
<evidence type="ECO:0000256" key="19">
    <source>
        <dbReference type="ARBA" id="ARBA00048597"/>
    </source>
</evidence>
<comment type="catalytic activity">
    <reaction evidence="17">
        <text>N-(5Z,8Z,11Z,14Z)-eicosatetraenoyl-glycine + H2O = (5Z,8Z,11Z,14Z)-eicosatetraenoate + glycine</text>
        <dbReference type="Rhea" id="RHEA:64108"/>
        <dbReference type="ChEBI" id="CHEBI:15377"/>
        <dbReference type="ChEBI" id="CHEBI:32395"/>
        <dbReference type="ChEBI" id="CHEBI:57305"/>
        <dbReference type="ChEBI" id="CHEBI:59002"/>
    </reaction>
    <physiologicalReaction direction="left-to-right" evidence="17">
        <dbReference type="Rhea" id="RHEA:64109"/>
    </physiologicalReaction>
    <physiologicalReaction direction="right-to-left" evidence="17">
        <dbReference type="Rhea" id="RHEA:64110"/>
    </physiologicalReaction>
</comment>
<dbReference type="GO" id="GO:0006508">
    <property type="term" value="P:proteolysis"/>
    <property type="evidence" value="ECO:0007669"/>
    <property type="project" value="UniProtKB-KW"/>
</dbReference>
<dbReference type="InterPro" id="IPR036264">
    <property type="entry name" value="Bact_exopeptidase_dim_dom"/>
</dbReference>
<dbReference type="PIRSF" id="PIRSF036696">
    <property type="entry name" value="ACY-1"/>
    <property type="match status" value="1"/>
</dbReference>
<feature type="binding site" evidence="28">
    <location>
        <position position="159"/>
    </location>
    <ligand>
        <name>Zn(2+)</name>
        <dbReference type="ChEBI" id="CHEBI:29105"/>
        <label>2</label>
    </ligand>
</feature>
<evidence type="ECO:0000256" key="21">
    <source>
        <dbReference type="ARBA" id="ARBA00048822"/>
    </source>
</evidence>
<dbReference type="Gene3D" id="1.10.150.900">
    <property type="match status" value="1"/>
</dbReference>
<feature type="binding site" evidence="28">
    <location>
        <position position="467"/>
    </location>
    <ligand>
        <name>Zn(2+)</name>
        <dbReference type="ChEBI" id="CHEBI:29105"/>
        <label>2</label>
    </ligand>
</feature>
<dbReference type="GO" id="GO:0043605">
    <property type="term" value="P:amide catabolic process"/>
    <property type="evidence" value="ECO:0007669"/>
    <property type="project" value="UniProtKB-ARBA"/>
</dbReference>
<evidence type="ECO:0000256" key="10">
    <source>
        <dbReference type="ARBA" id="ARBA00047567"/>
    </source>
</evidence>
<evidence type="ECO:0000256" key="12">
    <source>
        <dbReference type="ARBA" id="ARBA00047866"/>
    </source>
</evidence>
<dbReference type="Proteomes" id="UP001519460">
    <property type="component" value="Unassembled WGS sequence"/>
</dbReference>
<comment type="catalytic activity">
    <reaction evidence="26">
        <text>N-(9Z-octadecenoyl)-L-lysine + H2O = L-lysine + (9Z)-octadecenoate</text>
        <dbReference type="Rhea" id="RHEA:64192"/>
        <dbReference type="ChEBI" id="CHEBI:15377"/>
        <dbReference type="ChEBI" id="CHEBI:30823"/>
        <dbReference type="ChEBI" id="CHEBI:32551"/>
        <dbReference type="ChEBI" id="CHEBI:149731"/>
    </reaction>
    <physiologicalReaction direction="left-to-right" evidence="26">
        <dbReference type="Rhea" id="RHEA:64193"/>
    </physiologicalReaction>
</comment>
<dbReference type="EMBL" id="JACVVK020000135">
    <property type="protein sequence ID" value="KAK7489673.1"/>
    <property type="molecule type" value="Genomic_DNA"/>
</dbReference>
<evidence type="ECO:0000256" key="8">
    <source>
        <dbReference type="ARBA" id="ARBA00046147"/>
    </source>
</evidence>
<comment type="pathway">
    <text evidence="7">Amino-acid metabolism.</text>
</comment>
<dbReference type="PANTHER" id="PTHR45962">
    <property type="entry name" value="N-FATTY-ACYL-AMINO ACID SYNTHASE/HYDROLASE PM20D1"/>
    <property type="match status" value="1"/>
</dbReference>
<comment type="catalytic activity">
    <reaction evidence="23">
        <text>an N-acyl-aromatic L-alpha-amino acid + H2O = an aromatic L-alpha-amino acid + a carboxylate</text>
        <dbReference type="Rhea" id="RHEA:54184"/>
        <dbReference type="ChEBI" id="CHEBI:15377"/>
        <dbReference type="ChEBI" id="CHEBI:29067"/>
        <dbReference type="ChEBI" id="CHEBI:84824"/>
        <dbReference type="ChEBI" id="CHEBI:138093"/>
        <dbReference type="EC" id="3.5.1.114"/>
    </reaction>
    <physiologicalReaction direction="left-to-right" evidence="23">
        <dbReference type="Rhea" id="RHEA:54185"/>
    </physiologicalReaction>
    <physiologicalReaction direction="right-to-left" evidence="23">
        <dbReference type="Rhea" id="RHEA:54186"/>
    </physiologicalReaction>
</comment>
<proteinExistence type="inferred from homology"/>
<comment type="catalytic activity">
    <reaction evidence="21">
        <text>N-(9Z-octadecenoyl)-L-tryptophan + H2O = L-tryptophan + (9Z)-octadecenoate</text>
        <dbReference type="Rhea" id="RHEA:64176"/>
        <dbReference type="ChEBI" id="CHEBI:15377"/>
        <dbReference type="ChEBI" id="CHEBI:30823"/>
        <dbReference type="ChEBI" id="CHEBI:57912"/>
        <dbReference type="ChEBI" id="CHEBI:149733"/>
    </reaction>
    <physiologicalReaction direction="left-to-right" evidence="21">
        <dbReference type="Rhea" id="RHEA:64177"/>
    </physiologicalReaction>
</comment>
<comment type="catalytic activity">
    <reaction evidence="24">
        <text>L-phenylalanine + (9Z)-octadecenoate = N-(9Z-octadecenoyl)-L-phenylalanine + H2O</text>
        <dbReference type="Rhea" id="RHEA:51300"/>
        <dbReference type="ChEBI" id="CHEBI:15377"/>
        <dbReference type="ChEBI" id="CHEBI:30823"/>
        <dbReference type="ChEBI" id="CHEBI:58095"/>
        <dbReference type="ChEBI" id="CHEBI:134020"/>
    </reaction>
    <physiologicalReaction direction="left-to-right" evidence="24">
        <dbReference type="Rhea" id="RHEA:51301"/>
    </physiologicalReaction>
    <physiologicalReaction direction="right-to-left" evidence="24">
        <dbReference type="Rhea" id="RHEA:51302"/>
    </physiologicalReaction>
</comment>
<keyword evidence="29" id="KW-0732">Signal</keyword>
<dbReference type="GO" id="GO:0005576">
    <property type="term" value="C:extracellular region"/>
    <property type="evidence" value="ECO:0007669"/>
    <property type="project" value="UniProtKB-ARBA"/>
</dbReference>
<feature type="binding site" evidence="28">
    <location>
        <position position="194"/>
    </location>
    <ligand>
        <name>Zn(2+)</name>
        <dbReference type="ChEBI" id="CHEBI:29105"/>
        <label>2</label>
    </ligand>
</feature>
<dbReference type="Gene3D" id="3.30.70.360">
    <property type="match status" value="1"/>
</dbReference>
<dbReference type="PANTHER" id="PTHR45962:SF1">
    <property type="entry name" value="N-FATTY-ACYL-AMINO ACID SYNTHASE_HYDROLASE PM20D1"/>
    <property type="match status" value="1"/>
</dbReference>
<dbReference type="InterPro" id="IPR011650">
    <property type="entry name" value="Peptidase_M20_dimer"/>
</dbReference>
<keyword evidence="6 28" id="KW-0862">Zinc</keyword>
<keyword evidence="5" id="KW-0378">Hydrolase</keyword>
<feature type="signal peptide" evidence="29">
    <location>
        <begin position="1"/>
        <end position="20"/>
    </location>
</feature>
<feature type="binding site" evidence="28">
    <location>
        <position position="222"/>
    </location>
    <ligand>
        <name>Zn(2+)</name>
        <dbReference type="ChEBI" id="CHEBI:29105"/>
        <label>1</label>
    </ligand>
</feature>
<evidence type="ECO:0000256" key="16">
    <source>
        <dbReference type="ARBA" id="ARBA00048380"/>
    </source>
</evidence>
<evidence type="ECO:0000256" key="6">
    <source>
        <dbReference type="ARBA" id="ARBA00022833"/>
    </source>
</evidence>
<sequence length="506" mass="56449">MSRAKSTALFLLALFLVVSAVVVIRTFTLKVRTDSVVKCSSSDADFIPLTEKRLKNFQTALRFETVSRDRHDYSRHELAQLCQFIIQAYPVLHSSPHVKHELVANYSLLYTVRGSDSSLTPYLLASHLDVVPADQSQWEAPPFSADIINDFIYARGTIDDKHGVMGILEALEYLLSNGFQARRSFYVAFGHDEEVTGLDGAYNLAETLRSRGVTKLEFISDEGLTVVHGIVPGLTKSAGLIGTAEKGQVVLKLKVKAGTGHSSMPPPENSISILAKAIHRLESNPHPSMFGYGPEGEMFEHLASDMQLPHRLVMSNLWLFRPLVSWVLSQKPATNAIVRTVTGITKFNAGIKDNVIPPEAEAIVNHRIHPAQTVQEVIDYDRYIIGDDRVEIVVKGAMEPHPIAPSGPDDFGYQVVKNSIRQVWTEAVVAPGVMIGNTDTRHYLQFTHNVYRFSPTFMYPNDTTRFHGINERISKKNYEQAINFYHHLILNANEAGLSPSHKHSEL</sequence>
<feature type="chain" id="PRO_5044747886" description="Peptidase M20 dimerisation domain-containing protein" evidence="29">
    <location>
        <begin position="21"/>
        <end position="506"/>
    </location>
</feature>
<evidence type="ECO:0000256" key="1">
    <source>
        <dbReference type="ARBA" id="ARBA00004872"/>
    </source>
</evidence>
<gene>
    <name evidence="31" type="ORF">BaRGS_00019068</name>
</gene>
<dbReference type="InterPro" id="IPR047177">
    <property type="entry name" value="Pept_M20A"/>
</dbReference>
<comment type="catalytic activity">
    <reaction evidence="22">
        <text>N-(9Z-octadecenoyl)-L-leucine + H2O = L-leucine + (9Z)-octadecenoate</text>
        <dbReference type="Rhea" id="RHEA:51360"/>
        <dbReference type="ChEBI" id="CHEBI:15377"/>
        <dbReference type="ChEBI" id="CHEBI:30823"/>
        <dbReference type="ChEBI" id="CHEBI:57427"/>
        <dbReference type="ChEBI" id="CHEBI:134035"/>
    </reaction>
    <physiologicalReaction direction="left-to-right" evidence="22">
        <dbReference type="Rhea" id="RHEA:51361"/>
    </physiologicalReaction>
    <physiologicalReaction direction="right-to-left" evidence="22">
        <dbReference type="Rhea" id="RHEA:51362"/>
    </physiologicalReaction>
</comment>
<evidence type="ECO:0000256" key="28">
    <source>
        <dbReference type="PIRSR" id="PIRSR036696-2"/>
    </source>
</evidence>
<evidence type="ECO:0000256" key="26">
    <source>
        <dbReference type="ARBA" id="ARBA00049457"/>
    </source>
</evidence>
<dbReference type="GO" id="GO:0046872">
    <property type="term" value="F:metal ion binding"/>
    <property type="evidence" value="ECO:0007669"/>
    <property type="project" value="UniProtKB-KW"/>
</dbReference>
<evidence type="ECO:0000256" key="15">
    <source>
        <dbReference type="ARBA" id="ARBA00048145"/>
    </source>
</evidence>
<evidence type="ECO:0000256" key="17">
    <source>
        <dbReference type="ARBA" id="ARBA00048402"/>
    </source>
</evidence>
<keyword evidence="4 28" id="KW-0479">Metal-binding</keyword>
<comment type="catalytic activity">
    <reaction evidence="18">
        <text>an N-acyl-L-amino acid + H2O = an L-alpha-amino acid + a carboxylate</text>
        <dbReference type="Rhea" id="RHEA:15565"/>
        <dbReference type="ChEBI" id="CHEBI:15377"/>
        <dbReference type="ChEBI" id="CHEBI:29067"/>
        <dbReference type="ChEBI" id="CHEBI:59869"/>
        <dbReference type="ChEBI" id="CHEBI:59874"/>
        <dbReference type="EC" id="3.5.1.14"/>
    </reaction>
    <physiologicalReaction direction="left-to-right" evidence="18">
        <dbReference type="Rhea" id="RHEA:15566"/>
    </physiologicalReaction>
    <physiologicalReaction direction="right-to-left" evidence="18">
        <dbReference type="Rhea" id="RHEA:15567"/>
    </physiologicalReaction>
</comment>
<evidence type="ECO:0000313" key="32">
    <source>
        <dbReference type="Proteomes" id="UP001519460"/>
    </source>
</evidence>
<evidence type="ECO:0000256" key="9">
    <source>
        <dbReference type="ARBA" id="ARBA00047450"/>
    </source>
</evidence>
<dbReference type="SUPFAM" id="SSF53187">
    <property type="entry name" value="Zn-dependent exopeptidases"/>
    <property type="match status" value="1"/>
</dbReference>
<keyword evidence="3" id="KW-0645">Protease</keyword>
<keyword evidence="32" id="KW-1185">Reference proteome</keyword>
<comment type="catalytic activity">
    <reaction evidence="16">
        <text>N-(9Z-octadecenoyl)-L-asparagine + H2O = L-asparagine + (9Z)-octadecenoate</text>
        <dbReference type="Rhea" id="RHEA:64136"/>
        <dbReference type="ChEBI" id="CHEBI:15377"/>
        <dbReference type="ChEBI" id="CHEBI:30823"/>
        <dbReference type="ChEBI" id="CHEBI:58048"/>
        <dbReference type="ChEBI" id="CHEBI:149730"/>
    </reaction>
    <physiologicalReaction direction="left-to-right" evidence="16">
        <dbReference type="Rhea" id="RHEA:64137"/>
    </physiologicalReaction>
</comment>
<feature type="binding site" evidence="28">
    <location>
        <position position="159"/>
    </location>
    <ligand>
        <name>Zn(2+)</name>
        <dbReference type="ChEBI" id="CHEBI:29105"/>
        <label>1</label>
    </ligand>
</feature>
<evidence type="ECO:0000256" key="7">
    <source>
        <dbReference type="ARBA" id="ARBA00034698"/>
    </source>
</evidence>
<dbReference type="SUPFAM" id="SSF55031">
    <property type="entry name" value="Bacterial exopeptidase dimerisation domain"/>
    <property type="match status" value="1"/>
</dbReference>
<feature type="binding site" evidence="28">
    <location>
        <position position="127"/>
    </location>
    <ligand>
        <name>Zn(2+)</name>
        <dbReference type="ChEBI" id="CHEBI:29105"/>
        <label>1</label>
    </ligand>
</feature>
<evidence type="ECO:0000256" key="22">
    <source>
        <dbReference type="ARBA" id="ARBA00048827"/>
    </source>
</evidence>
<comment type="catalytic activity">
    <reaction evidence="9">
        <text>(9Z)-octadecenoate + glycine = N-(9Z-octadecenoyl)glycine + H2O</text>
        <dbReference type="Rhea" id="RHEA:51316"/>
        <dbReference type="ChEBI" id="CHEBI:15377"/>
        <dbReference type="ChEBI" id="CHEBI:30823"/>
        <dbReference type="ChEBI" id="CHEBI:57305"/>
        <dbReference type="ChEBI" id="CHEBI:133992"/>
    </reaction>
    <physiologicalReaction direction="right-to-left" evidence="9">
        <dbReference type="Rhea" id="RHEA:51318"/>
    </physiologicalReaction>
</comment>
<dbReference type="GO" id="GO:0006520">
    <property type="term" value="P:amino acid metabolic process"/>
    <property type="evidence" value="ECO:0007669"/>
    <property type="project" value="UniProtKB-ARBA"/>
</dbReference>
<feature type="active site" evidence="27">
    <location>
        <position position="129"/>
    </location>
</feature>
<feature type="active site" description="Proton acceptor" evidence="27">
    <location>
        <position position="193"/>
    </location>
</feature>
<protein>
    <recommendedName>
        <fullName evidence="30">Peptidase M20 dimerisation domain-containing protein</fullName>
    </recommendedName>
</protein>
<dbReference type="Pfam" id="PF01546">
    <property type="entry name" value="Peptidase_M20"/>
    <property type="match status" value="1"/>
</dbReference>